<feature type="transmembrane region" description="Helical" evidence="6">
    <location>
        <begin position="60"/>
        <end position="81"/>
    </location>
</feature>
<keyword evidence="3 6" id="KW-0812">Transmembrane</keyword>
<feature type="transmembrane region" description="Helical" evidence="6">
    <location>
        <begin position="437"/>
        <end position="458"/>
    </location>
</feature>
<dbReference type="PANTHER" id="PTHR23519">
    <property type="entry name" value="AUTOPHAGY-RELATED PROTEIN 22"/>
    <property type="match status" value="1"/>
</dbReference>
<dbReference type="AlphaFoldDB" id="A0A368K2K3"/>
<reference evidence="7 8" key="1">
    <citation type="submission" date="2018-07" db="EMBL/GenBank/DDBJ databases">
        <title>The draft genome of Phyllobacterium salinisoli.</title>
        <authorList>
            <person name="Liu L."/>
            <person name="Li L."/>
            <person name="Zhang X."/>
            <person name="Liang L."/>
        </authorList>
    </citation>
    <scope>NUCLEOTIDE SEQUENCE [LARGE SCALE GENOMIC DNA]</scope>
    <source>
        <strain evidence="7 8">LLAN61</strain>
    </source>
</reference>
<evidence type="ECO:0000256" key="5">
    <source>
        <dbReference type="ARBA" id="ARBA00023136"/>
    </source>
</evidence>
<dbReference type="Proteomes" id="UP000253420">
    <property type="component" value="Unassembled WGS sequence"/>
</dbReference>
<keyword evidence="8" id="KW-1185">Reference proteome</keyword>
<keyword evidence="4 6" id="KW-1133">Transmembrane helix</keyword>
<evidence type="ECO:0000313" key="8">
    <source>
        <dbReference type="Proteomes" id="UP000253420"/>
    </source>
</evidence>
<dbReference type="EMBL" id="QOZG01000004">
    <property type="protein sequence ID" value="RCS23617.1"/>
    <property type="molecule type" value="Genomic_DNA"/>
</dbReference>
<dbReference type="InterPro" id="IPR036259">
    <property type="entry name" value="MFS_trans_sf"/>
</dbReference>
<sequence length="467" mass="49386">MTINEAVHGGATNPGVPRRGIWGWMLFDWAAQPFFTVVTTFIFGPYFISRMAADPAVGQAAWGYAIALGGLVIAVLSPVLGAIADQTGARKPWIGFFAVIQIFSLSLLWFAAPGSNILWVLIAFSMASVAAEFSIVFNDSMMPRLVSKDEIGRISNIAWGLGYLGGMIVLIFIVAFLAASPQTGKTLIGLDPLFGLDPAKGEDARAAGPISALWYFVFILPMFLFTPDGVKGLPLRAAVKRGLGELKATLGEVRQRANIFRFLIARMIYQDGVNGLLALGGGFAAAMFGWSITEIGLFGIILNVVAIFGCLAASRIDTLFGSKTVVILSLFLLLAATIGIVSTGPDYTLFGLLRFSSEDNGGLFATAAEKAYLVFGLFIGIAFGPVQASSRSYLARSVSAEEAGRYFGIYALAGRATSFLAPFLVASVTALSGSPRLGMAMLITFFVAGLVILAGTPYPAAEASDRG</sequence>
<dbReference type="PANTHER" id="PTHR23519:SF1">
    <property type="entry name" value="AUTOPHAGY-RELATED PROTEIN 22"/>
    <property type="match status" value="1"/>
</dbReference>
<feature type="transmembrane region" description="Helical" evidence="6">
    <location>
        <begin position="295"/>
        <end position="313"/>
    </location>
</feature>
<dbReference type="Pfam" id="PF11700">
    <property type="entry name" value="ATG22"/>
    <property type="match status" value="1"/>
</dbReference>
<evidence type="ECO:0000256" key="4">
    <source>
        <dbReference type="ARBA" id="ARBA00022989"/>
    </source>
</evidence>
<evidence type="ECO:0000256" key="6">
    <source>
        <dbReference type="SAM" id="Phobius"/>
    </source>
</evidence>
<feature type="transmembrane region" description="Helical" evidence="6">
    <location>
        <begin position="157"/>
        <end position="179"/>
    </location>
</feature>
<evidence type="ECO:0000313" key="7">
    <source>
        <dbReference type="EMBL" id="RCS23617.1"/>
    </source>
</evidence>
<name>A0A368K2K3_9HYPH</name>
<evidence type="ECO:0000256" key="2">
    <source>
        <dbReference type="ARBA" id="ARBA00022448"/>
    </source>
</evidence>
<comment type="subcellular location">
    <subcellularLocation>
        <location evidence="1">Endomembrane system</location>
        <topology evidence="1">Multi-pass membrane protein</topology>
    </subcellularLocation>
</comment>
<gene>
    <name evidence="7" type="ORF">DUT91_09935</name>
</gene>
<dbReference type="SUPFAM" id="SSF103473">
    <property type="entry name" value="MFS general substrate transporter"/>
    <property type="match status" value="1"/>
</dbReference>
<feature type="transmembrane region" description="Helical" evidence="6">
    <location>
        <begin position="268"/>
        <end position="289"/>
    </location>
</feature>
<keyword evidence="5 6" id="KW-0472">Membrane</keyword>
<evidence type="ECO:0000256" key="3">
    <source>
        <dbReference type="ARBA" id="ARBA00022692"/>
    </source>
</evidence>
<feature type="transmembrane region" description="Helical" evidence="6">
    <location>
        <begin position="325"/>
        <end position="343"/>
    </location>
</feature>
<feature type="transmembrane region" description="Helical" evidence="6">
    <location>
        <begin position="117"/>
        <end position="137"/>
    </location>
</feature>
<organism evidence="7 8">
    <name type="scientific">Phyllobacterium salinisoli</name>
    <dbReference type="NCBI Taxonomy" id="1899321"/>
    <lineage>
        <taxon>Bacteria</taxon>
        <taxon>Pseudomonadati</taxon>
        <taxon>Pseudomonadota</taxon>
        <taxon>Alphaproteobacteria</taxon>
        <taxon>Hyphomicrobiales</taxon>
        <taxon>Phyllobacteriaceae</taxon>
        <taxon>Phyllobacterium</taxon>
    </lineage>
</organism>
<dbReference type="Gene3D" id="1.20.1250.20">
    <property type="entry name" value="MFS general substrate transporter like domains"/>
    <property type="match status" value="1"/>
</dbReference>
<proteinExistence type="predicted"/>
<accession>A0A368K2K3</accession>
<keyword evidence="2" id="KW-0813">Transport</keyword>
<evidence type="ECO:0000256" key="1">
    <source>
        <dbReference type="ARBA" id="ARBA00004127"/>
    </source>
</evidence>
<feature type="transmembrane region" description="Helical" evidence="6">
    <location>
        <begin position="93"/>
        <end position="111"/>
    </location>
</feature>
<feature type="transmembrane region" description="Helical" evidence="6">
    <location>
        <begin position="363"/>
        <end position="386"/>
    </location>
</feature>
<dbReference type="InterPro" id="IPR050495">
    <property type="entry name" value="ATG22/LtaA_families"/>
</dbReference>
<feature type="transmembrane region" description="Helical" evidence="6">
    <location>
        <begin position="26"/>
        <end position="48"/>
    </location>
</feature>
<feature type="transmembrane region" description="Helical" evidence="6">
    <location>
        <begin position="407"/>
        <end position="431"/>
    </location>
</feature>
<dbReference type="RefSeq" id="WP_114440258.1">
    <property type="nucleotide sequence ID" value="NZ_QOZG01000004.1"/>
</dbReference>
<feature type="transmembrane region" description="Helical" evidence="6">
    <location>
        <begin position="206"/>
        <end position="226"/>
    </location>
</feature>
<protein>
    <submittedName>
        <fullName evidence="7">MFS transporter</fullName>
    </submittedName>
</protein>
<dbReference type="InterPro" id="IPR024671">
    <property type="entry name" value="Atg22-like"/>
</dbReference>
<dbReference type="GO" id="GO:0012505">
    <property type="term" value="C:endomembrane system"/>
    <property type="evidence" value="ECO:0007669"/>
    <property type="project" value="UniProtKB-SubCell"/>
</dbReference>
<comment type="caution">
    <text evidence="7">The sequence shown here is derived from an EMBL/GenBank/DDBJ whole genome shotgun (WGS) entry which is preliminary data.</text>
</comment>
<dbReference type="OrthoDB" id="9768783at2"/>